<evidence type="ECO:0000313" key="1">
    <source>
        <dbReference type="EMBL" id="KAF6027155.1"/>
    </source>
</evidence>
<organism evidence="1 2">
    <name type="scientific">Bugula neritina</name>
    <name type="common">Brown bryozoan</name>
    <name type="synonym">Sertularia neritina</name>
    <dbReference type="NCBI Taxonomy" id="10212"/>
    <lineage>
        <taxon>Eukaryota</taxon>
        <taxon>Metazoa</taxon>
        <taxon>Spiralia</taxon>
        <taxon>Lophotrochozoa</taxon>
        <taxon>Bryozoa</taxon>
        <taxon>Gymnolaemata</taxon>
        <taxon>Cheilostomatida</taxon>
        <taxon>Flustrina</taxon>
        <taxon>Buguloidea</taxon>
        <taxon>Bugulidae</taxon>
        <taxon>Bugula</taxon>
    </lineage>
</organism>
<proteinExistence type="predicted"/>
<accession>A0A7J7JM67</accession>
<comment type="caution">
    <text evidence="1">The sequence shown here is derived from an EMBL/GenBank/DDBJ whole genome shotgun (WGS) entry which is preliminary data.</text>
</comment>
<dbReference type="EMBL" id="VXIV02002133">
    <property type="protein sequence ID" value="KAF6027155.1"/>
    <property type="molecule type" value="Genomic_DNA"/>
</dbReference>
<sequence length="231" mass="26036">MDMAKQHYKITTEAIKLPGVQNMELIAVITFLVLAVDVKGNPRMGSLYRQDFNDSISVPEDGENLIDAGARYALSLLSAEERQSIIDECIHALDLLENGSEIVKRSVQGGGNSNFCCSTTPTTFTSRRKLVRARIVTKVVQRGGRYACGFMGSFRCISPFTETITTTEYYEEYITIVEDNSCPEANIVCCSGYVYFPTFRQCLTFIEAERHLSLMREYRDVLYFTSGMHYG</sequence>
<gene>
    <name evidence="1" type="ORF">EB796_014539</name>
</gene>
<keyword evidence="2" id="KW-1185">Reference proteome</keyword>
<reference evidence="1" key="1">
    <citation type="submission" date="2020-06" db="EMBL/GenBank/DDBJ databases">
        <title>Draft genome of Bugula neritina, a colonial animal packing powerful symbionts and potential medicines.</title>
        <authorList>
            <person name="Rayko M."/>
        </authorList>
    </citation>
    <scope>NUCLEOTIDE SEQUENCE [LARGE SCALE GENOMIC DNA]</scope>
    <source>
        <strain evidence="1">Kwan_BN1</strain>
    </source>
</reference>
<dbReference type="AlphaFoldDB" id="A0A7J7JM67"/>
<evidence type="ECO:0000313" key="2">
    <source>
        <dbReference type="Proteomes" id="UP000593567"/>
    </source>
</evidence>
<name>A0A7J7JM67_BUGNE</name>
<protein>
    <submittedName>
        <fullName evidence="1">Uncharacterized protein</fullName>
    </submittedName>
</protein>
<dbReference type="Proteomes" id="UP000593567">
    <property type="component" value="Unassembled WGS sequence"/>
</dbReference>